<organism evidence="1 2">
    <name type="scientific">Aduncisulcus paluster</name>
    <dbReference type="NCBI Taxonomy" id="2918883"/>
    <lineage>
        <taxon>Eukaryota</taxon>
        <taxon>Metamonada</taxon>
        <taxon>Carpediemonas-like organisms</taxon>
        <taxon>Aduncisulcus</taxon>
    </lineage>
</organism>
<evidence type="ECO:0000313" key="1">
    <source>
        <dbReference type="EMBL" id="GKT26924.1"/>
    </source>
</evidence>
<dbReference type="Proteomes" id="UP001057375">
    <property type="component" value="Unassembled WGS sequence"/>
</dbReference>
<sequence length="27" mass="2978">MGLAMIALCLVVLAMPAARRPSKNMRY</sequence>
<keyword evidence="2" id="KW-1185">Reference proteome</keyword>
<accession>A0ABQ5K5C5</accession>
<evidence type="ECO:0000313" key="2">
    <source>
        <dbReference type="Proteomes" id="UP001057375"/>
    </source>
</evidence>
<comment type="caution">
    <text evidence="1">The sequence shown here is derived from an EMBL/GenBank/DDBJ whole genome shotgun (WGS) entry which is preliminary data.</text>
</comment>
<gene>
    <name evidence="1" type="ORF">ADUPG1_004722</name>
</gene>
<dbReference type="EMBL" id="BQXS01007287">
    <property type="protein sequence ID" value="GKT26924.1"/>
    <property type="molecule type" value="Genomic_DNA"/>
</dbReference>
<feature type="non-terminal residue" evidence="1">
    <location>
        <position position="27"/>
    </location>
</feature>
<name>A0ABQ5K5C5_9EUKA</name>
<reference evidence="1" key="1">
    <citation type="submission" date="2022-03" db="EMBL/GenBank/DDBJ databases">
        <title>Draft genome sequence of Aduncisulcus paluster, a free-living microaerophilic Fornicata.</title>
        <authorList>
            <person name="Yuyama I."/>
            <person name="Kume K."/>
            <person name="Tamura T."/>
            <person name="Inagaki Y."/>
            <person name="Hashimoto T."/>
        </authorList>
    </citation>
    <scope>NUCLEOTIDE SEQUENCE</scope>
    <source>
        <strain evidence="1">NY0171</strain>
    </source>
</reference>
<protein>
    <submittedName>
        <fullName evidence="1">Uncharacterized protein</fullName>
    </submittedName>
</protein>
<proteinExistence type="predicted"/>